<dbReference type="InterPro" id="IPR001387">
    <property type="entry name" value="Cro/C1-type_HTH"/>
</dbReference>
<dbReference type="SUPFAM" id="SSF47413">
    <property type="entry name" value="lambda repressor-like DNA-binding domains"/>
    <property type="match status" value="1"/>
</dbReference>
<protein>
    <submittedName>
        <fullName evidence="2">Helix-turn-helix transcriptional regulator</fullName>
    </submittedName>
</protein>
<evidence type="ECO:0000259" key="1">
    <source>
        <dbReference type="Pfam" id="PF13443"/>
    </source>
</evidence>
<name>A0A9D1ETZ2_9FIRM</name>
<dbReference type="Pfam" id="PF13443">
    <property type="entry name" value="HTH_26"/>
    <property type="match status" value="1"/>
</dbReference>
<dbReference type="Proteomes" id="UP000823935">
    <property type="component" value="Unassembled WGS sequence"/>
</dbReference>
<feature type="domain" description="HTH cro/C1-type" evidence="1">
    <location>
        <begin position="8"/>
        <end position="60"/>
    </location>
</feature>
<accession>A0A9D1ETZ2</accession>
<reference evidence="2" key="2">
    <citation type="journal article" date="2021" name="PeerJ">
        <title>Extensive microbial diversity within the chicken gut microbiome revealed by metagenomics and culture.</title>
        <authorList>
            <person name="Gilroy R."/>
            <person name="Ravi A."/>
            <person name="Getino M."/>
            <person name="Pursley I."/>
            <person name="Horton D.L."/>
            <person name="Alikhan N.F."/>
            <person name="Baker D."/>
            <person name="Gharbi K."/>
            <person name="Hall N."/>
            <person name="Watson M."/>
            <person name="Adriaenssens E.M."/>
            <person name="Foster-Nyarko E."/>
            <person name="Jarju S."/>
            <person name="Secka A."/>
            <person name="Antonio M."/>
            <person name="Oren A."/>
            <person name="Chaudhuri R.R."/>
            <person name="La Ragione R."/>
            <person name="Hildebrand F."/>
            <person name="Pallen M.J."/>
        </authorList>
    </citation>
    <scope>NUCLEOTIDE SEQUENCE</scope>
    <source>
        <strain evidence="2">CHK190-19873</strain>
    </source>
</reference>
<dbReference type="GO" id="GO:0003677">
    <property type="term" value="F:DNA binding"/>
    <property type="evidence" value="ECO:0007669"/>
    <property type="project" value="InterPro"/>
</dbReference>
<dbReference type="AlphaFoldDB" id="A0A9D1ETZ2"/>
<proteinExistence type="predicted"/>
<comment type="caution">
    <text evidence="2">The sequence shown here is derived from an EMBL/GenBank/DDBJ whole genome shotgun (WGS) entry which is preliminary data.</text>
</comment>
<dbReference type="EMBL" id="DVIQ01000073">
    <property type="protein sequence ID" value="HIS32217.1"/>
    <property type="molecule type" value="Genomic_DNA"/>
</dbReference>
<dbReference type="CDD" id="cd00093">
    <property type="entry name" value="HTH_XRE"/>
    <property type="match status" value="1"/>
</dbReference>
<dbReference type="Gene3D" id="1.10.260.40">
    <property type="entry name" value="lambda repressor-like DNA-binding domains"/>
    <property type="match status" value="1"/>
</dbReference>
<evidence type="ECO:0000313" key="2">
    <source>
        <dbReference type="EMBL" id="HIS32217.1"/>
    </source>
</evidence>
<gene>
    <name evidence="2" type="ORF">IAB44_11845</name>
</gene>
<sequence length="73" mass="8360">MSEPLGTRIKAYLDEKGIKYSFVADRIGLPMNIFSPILHNKRELKATEYFAICRALKVPLEKFADQKGDKSEK</sequence>
<reference evidence="2" key="1">
    <citation type="submission" date="2020-10" db="EMBL/GenBank/DDBJ databases">
        <authorList>
            <person name="Gilroy R."/>
        </authorList>
    </citation>
    <scope>NUCLEOTIDE SEQUENCE</scope>
    <source>
        <strain evidence="2">CHK190-19873</strain>
    </source>
</reference>
<dbReference type="InterPro" id="IPR010982">
    <property type="entry name" value="Lambda_DNA-bd_dom_sf"/>
</dbReference>
<organism evidence="2 3">
    <name type="scientific">Candidatus Limivivens intestinipullorum</name>
    <dbReference type="NCBI Taxonomy" id="2840858"/>
    <lineage>
        <taxon>Bacteria</taxon>
        <taxon>Bacillati</taxon>
        <taxon>Bacillota</taxon>
        <taxon>Clostridia</taxon>
        <taxon>Lachnospirales</taxon>
        <taxon>Lachnospiraceae</taxon>
        <taxon>Lachnospiraceae incertae sedis</taxon>
        <taxon>Candidatus Limivivens</taxon>
    </lineage>
</organism>
<evidence type="ECO:0000313" key="3">
    <source>
        <dbReference type="Proteomes" id="UP000823935"/>
    </source>
</evidence>